<evidence type="ECO:0000256" key="2">
    <source>
        <dbReference type="ARBA" id="ARBA00022679"/>
    </source>
</evidence>
<evidence type="ECO:0000313" key="5">
    <source>
        <dbReference type="EMBL" id="KAG1303421.1"/>
    </source>
</evidence>
<feature type="transmembrane region" description="Helical" evidence="3">
    <location>
        <begin position="47"/>
        <end position="73"/>
    </location>
</feature>
<organism evidence="5 6">
    <name type="scientific">Rhizopus oryzae</name>
    <name type="common">Mucormycosis agent</name>
    <name type="synonym">Rhizopus arrhizus var. delemar</name>
    <dbReference type="NCBI Taxonomy" id="64495"/>
    <lineage>
        <taxon>Eukaryota</taxon>
        <taxon>Fungi</taxon>
        <taxon>Fungi incertae sedis</taxon>
        <taxon>Mucoromycota</taxon>
        <taxon>Mucoromycotina</taxon>
        <taxon>Mucoromycetes</taxon>
        <taxon>Mucorales</taxon>
        <taxon>Mucorineae</taxon>
        <taxon>Rhizopodaceae</taxon>
        <taxon>Rhizopus</taxon>
    </lineage>
</organism>
<evidence type="ECO:0000256" key="1">
    <source>
        <dbReference type="ARBA" id="ARBA00022676"/>
    </source>
</evidence>
<name>A0A9P6X2B6_RHIOR</name>
<dbReference type="InterPro" id="IPR013534">
    <property type="entry name" value="Starch_synth_cat_dom"/>
</dbReference>
<dbReference type="Gene3D" id="3.40.50.2000">
    <property type="entry name" value="Glycogen Phosphorylase B"/>
    <property type="match status" value="2"/>
</dbReference>
<dbReference type="Pfam" id="PF08323">
    <property type="entry name" value="Glyco_transf_5"/>
    <property type="match status" value="1"/>
</dbReference>
<keyword evidence="1" id="KW-0328">Glycosyltransferase</keyword>
<dbReference type="OrthoDB" id="512920at2759"/>
<dbReference type="GO" id="GO:0016757">
    <property type="term" value="F:glycosyltransferase activity"/>
    <property type="evidence" value="ECO:0007669"/>
    <property type="project" value="UniProtKB-KW"/>
</dbReference>
<keyword evidence="3" id="KW-1133">Transmembrane helix</keyword>
<evidence type="ECO:0000313" key="6">
    <source>
        <dbReference type="Proteomes" id="UP000716291"/>
    </source>
</evidence>
<protein>
    <recommendedName>
        <fullName evidence="4">Starch synthase catalytic domain-containing protein</fullName>
    </recommendedName>
</protein>
<accession>A0A9P6X2B6</accession>
<keyword evidence="6" id="KW-1185">Reference proteome</keyword>
<dbReference type="Proteomes" id="UP000716291">
    <property type="component" value="Unassembled WGS sequence"/>
</dbReference>
<evidence type="ECO:0000259" key="4">
    <source>
        <dbReference type="Pfam" id="PF08323"/>
    </source>
</evidence>
<sequence>MTESEDLASTDDSPLISPVQRSVMSSFISTFINKSSAHMKKDRKWRWWNFLSLFVLLLILFELIMLCTSYTLLHDERPLVTIVKRQYPIIKYTHLDTDVQSKIEKGTRVYHVTKEFGPAVTSDLGRYVTGLAAAQQASGSTKVAIVMPMYSFMRKLATKIELEMAIEMRGGRPGQTIILEFRVFKMVHAFNPPVQAPSKYEWQMINNVNTSVLITPQRLPAPTDAVPVYMISPANKRPFTQAFKSRTPEEIHDESPVLPKEWRDQYFAKAAAAFLAHKATASDEESIFAPIRVVPRVDIVHIHGVSNAYVAKFLQDKKEADDLGPRPPAIIYTMHDHQDELKYANSFRSVRKFLDHPAVDREKLHKYTYGGRMFMSKFAVDRADAVTFANHALAAEVVEGRKDLYLKELVMDSLLRKAQGSRFYGINQAVDYYSTEHPFISDKLVNKSMLYPHYALDMIHDQPLLHSTDPSHPLALIVPNIPTYWTLPDQTKDFVHVAKDKAKRFLIKRRILRNADMKRPVVLFHGKFVYDAGLESFERAAKLFVENNMRFIILGTRKGYPFERLEAIQKRYPEHVHVISLAKDERRFGIYCRAAADFVYVPSPDPNDLALQAAEGLVFGSAVISTGAGRMREALIDRPTEQRGNVKVIYPDPTKQTEKGATLTSYEYYNAYLYSDQEASLAAAISDAAADYQHFIRNNKALREEFILRMIRGAISLSWDKGHYQGPVHEYNQVYELALKDRFIPKMRIHEVEQENELVSRLKNAQSQLM</sequence>
<reference evidence="5" key="1">
    <citation type="journal article" date="2020" name="Microb. Genom.">
        <title>Genetic diversity of clinical and environmental Mucorales isolates obtained from an investigation of mucormycosis cases among solid organ transplant recipients.</title>
        <authorList>
            <person name="Nguyen M.H."/>
            <person name="Kaul D."/>
            <person name="Muto C."/>
            <person name="Cheng S.J."/>
            <person name="Richter R.A."/>
            <person name="Bruno V.M."/>
            <person name="Liu G."/>
            <person name="Beyhan S."/>
            <person name="Sundermann A.J."/>
            <person name="Mounaud S."/>
            <person name="Pasculle A.W."/>
            <person name="Nierman W.C."/>
            <person name="Driscoll E."/>
            <person name="Cumbie R."/>
            <person name="Clancy C.J."/>
            <person name="Dupont C.L."/>
        </authorList>
    </citation>
    <scope>NUCLEOTIDE SEQUENCE</scope>
    <source>
        <strain evidence="5">GL11</strain>
    </source>
</reference>
<dbReference type="EMBL" id="JAANQT010001990">
    <property type="protein sequence ID" value="KAG1303421.1"/>
    <property type="molecule type" value="Genomic_DNA"/>
</dbReference>
<feature type="domain" description="Starch synthase catalytic" evidence="4">
    <location>
        <begin position="108"/>
        <end position="401"/>
    </location>
</feature>
<keyword evidence="3" id="KW-0812">Transmembrane</keyword>
<proteinExistence type="predicted"/>
<dbReference type="AlphaFoldDB" id="A0A9P6X2B6"/>
<keyword evidence="2" id="KW-0808">Transferase</keyword>
<evidence type="ECO:0000256" key="3">
    <source>
        <dbReference type="SAM" id="Phobius"/>
    </source>
</evidence>
<keyword evidence="3" id="KW-0472">Membrane</keyword>
<gene>
    <name evidence="5" type="ORF">G6F64_010085</name>
</gene>
<comment type="caution">
    <text evidence="5">The sequence shown here is derived from an EMBL/GenBank/DDBJ whole genome shotgun (WGS) entry which is preliminary data.</text>
</comment>
<dbReference type="SUPFAM" id="SSF53756">
    <property type="entry name" value="UDP-Glycosyltransferase/glycogen phosphorylase"/>
    <property type="match status" value="1"/>
</dbReference>